<keyword evidence="6 7" id="KW-0012">Acyltransferase</keyword>
<evidence type="ECO:0000256" key="3">
    <source>
        <dbReference type="ARBA" id="ARBA00022519"/>
    </source>
</evidence>
<reference evidence="7 8" key="1">
    <citation type="submission" date="2017-03" db="EMBL/GenBank/DDBJ databases">
        <authorList>
            <person name="Afonso C.L."/>
            <person name="Miller P.J."/>
            <person name="Scott M.A."/>
            <person name="Spackman E."/>
            <person name="Goraichik I."/>
            <person name="Dimitrov K.M."/>
            <person name="Suarez D.L."/>
            <person name="Swayne D.E."/>
        </authorList>
    </citation>
    <scope>NUCLEOTIDE SEQUENCE [LARGE SCALE GENOMIC DNA]</scope>
    <source>
        <strain evidence="7 8">CECT 7745</strain>
    </source>
</reference>
<organism evidence="7 8">
    <name type="scientific">Roseovarius aestuarii</name>
    <dbReference type="NCBI Taxonomy" id="475083"/>
    <lineage>
        <taxon>Bacteria</taxon>
        <taxon>Pseudomonadati</taxon>
        <taxon>Pseudomonadota</taxon>
        <taxon>Alphaproteobacteria</taxon>
        <taxon>Rhodobacterales</taxon>
        <taxon>Roseobacteraceae</taxon>
        <taxon>Roseovarius</taxon>
    </lineage>
</organism>
<sequence length="230" mass="25440">MKRSARAKLGQNMGRHMGRTLFELYHDAEFQTQHHKFRTSGPGLAVLKEANAVGKGAIIVSGHFGQWEAIRAVIKMHGMESGGVYRPHNNRHYARRILAGIEAGGKPILATGRVGTRALVSHLRGGGIISILLDEKQADGVRIPFLGLDALTSLSAAQLALKYDLPMIPAYGIRIDDGNAFRVVFETPIPHTDSITMTRAFNDSLSARIIANPEQWYWMLKRWDDVAMSE</sequence>
<dbReference type="EMBL" id="FWXB01000016">
    <property type="protein sequence ID" value="SMC13799.1"/>
    <property type="molecule type" value="Genomic_DNA"/>
</dbReference>
<proteinExistence type="predicted"/>
<keyword evidence="5" id="KW-0472">Membrane</keyword>
<name>A0A1X7BX25_9RHOB</name>
<keyword evidence="8" id="KW-1185">Reference proteome</keyword>
<evidence type="ECO:0000256" key="5">
    <source>
        <dbReference type="ARBA" id="ARBA00023136"/>
    </source>
</evidence>
<evidence type="ECO:0000256" key="1">
    <source>
        <dbReference type="ARBA" id="ARBA00004533"/>
    </source>
</evidence>
<accession>A0A1X7BX25</accession>
<dbReference type="PANTHER" id="PTHR30606">
    <property type="entry name" value="LIPID A BIOSYNTHESIS LAUROYL ACYLTRANSFERASE"/>
    <property type="match status" value="1"/>
</dbReference>
<evidence type="ECO:0000256" key="2">
    <source>
        <dbReference type="ARBA" id="ARBA00022475"/>
    </source>
</evidence>
<dbReference type="GO" id="GO:0016746">
    <property type="term" value="F:acyltransferase activity"/>
    <property type="evidence" value="ECO:0007669"/>
    <property type="project" value="UniProtKB-KW"/>
</dbReference>
<evidence type="ECO:0000313" key="8">
    <source>
        <dbReference type="Proteomes" id="UP000193224"/>
    </source>
</evidence>
<evidence type="ECO:0000313" key="7">
    <source>
        <dbReference type="EMBL" id="SMC13799.1"/>
    </source>
</evidence>
<dbReference type="GO" id="GO:0009247">
    <property type="term" value="P:glycolipid biosynthetic process"/>
    <property type="evidence" value="ECO:0007669"/>
    <property type="project" value="UniProtKB-ARBA"/>
</dbReference>
<keyword evidence="2" id="KW-1003">Cell membrane</keyword>
<keyword evidence="4 7" id="KW-0808">Transferase</keyword>
<protein>
    <submittedName>
        <fullName evidence="7">Lipid A biosynthesis lauroyl acyltransferase</fullName>
    </submittedName>
</protein>
<evidence type="ECO:0000256" key="4">
    <source>
        <dbReference type="ARBA" id="ARBA00022679"/>
    </source>
</evidence>
<dbReference type="GO" id="GO:0005886">
    <property type="term" value="C:plasma membrane"/>
    <property type="evidence" value="ECO:0007669"/>
    <property type="project" value="UniProtKB-SubCell"/>
</dbReference>
<gene>
    <name evidence="7" type="ORF">ROA7745_03659</name>
</gene>
<dbReference type="Proteomes" id="UP000193224">
    <property type="component" value="Unassembled WGS sequence"/>
</dbReference>
<dbReference type="InterPro" id="IPR004960">
    <property type="entry name" value="LipA_acyltrans"/>
</dbReference>
<dbReference type="PANTHER" id="PTHR30606:SF10">
    <property type="entry name" value="PHOSPHATIDYLINOSITOL MANNOSIDE ACYLTRANSFERASE"/>
    <property type="match status" value="1"/>
</dbReference>
<keyword evidence="3" id="KW-0997">Cell inner membrane</keyword>
<evidence type="ECO:0000256" key="6">
    <source>
        <dbReference type="ARBA" id="ARBA00023315"/>
    </source>
</evidence>
<dbReference type="AlphaFoldDB" id="A0A1X7BX25"/>
<comment type="subcellular location">
    <subcellularLocation>
        <location evidence="1">Cell inner membrane</location>
    </subcellularLocation>
</comment>
<dbReference type="Pfam" id="PF03279">
    <property type="entry name" value="Lip_A_acyltrans"/>
    <property type="match status" value="1"/>
</dbReference>
<dbReference type="CDD" id="cd07984">
    <property type="entry name" value="LPLAT_LABLAT-like"/>
    <property type="match status" value="1"/>
</dbReference>